<organism evidence="12">
    <name type="scientific">Rattus norvegicus</name>
    <name type="common">Rat</name>
    <dbReference type="NCBI Taxonomy" id="10116"/>
    <lineage>
        <taxon>Eukaryota</taxon>
        <taxon>Metazoa</taxon>
        <taxon>Chordata</taxon>
        <taxon>Craniata</taxon>
        <taxon>Vertebrata</taxon>
        <taxon>Euteleostomi</taxon>
        <taxon>Mammalia</taxon>
        <taxon>Eutheria</taxon>
        <taxon>Euarchontoglires</taxon>
        <taxon>Glires</taxon>
        <taxon>Rodentia</taxon>
        <taxon>Myomorpha</taxon>
        <taxon>Muroidea</taxon>
        <taxon>Muridae</taxon>
        <taxon>Murinae</taxon>
        <taxon>Rattus</taxon>
    </lineage>
</organism>
<dbReference type="Gene3D" id="1.20.1070.10">
    <property type="entry name" value="Rhodopsin 7-helix transmembrane proteins"/>
    <property type="match status" value="1"/>
</dbReference>
<evidence type="ECO:0000256" key="5">
    <source>
        <dbReference type="ARBA" id="ARBA00023136"/>
    </source>
</evidence>
<evidence type="ECO:0000256" key="7">
    <source>
        <dbReference type="ARBA" id="ARBA00023224"/>
    </source>
</evidence>
<keyword evidence="2 8" id="KW-0812">Transmembrane</keyword>
<evidence type="ECO:0000256" key="1">
    <source>
        <dbReference type="ARBA" id="ARBA00004141"/>
    </source>
</evidence>
<evidence type="ECO:0000256" key="10">
    <source>
        <dbReference type="SAM" id="Phobius"/>
    </source>
</evidence>
<evidence type="ECO:0000256" key="2">
    <source>
        <dbReference type="ARBA" id="ARBA00022692"/>
    </source>
</evidence>
<feature type="transmembrane region" description="Helical" evidence="10">
    <location>
        <begin position="56"/>
        <end position="78"/>
    </location>
</feature>
<evidence type="ECO:0000256" key="6">
    <source>
        <dbReference type="ARBA" id="ARBA00023170"/>
    </source>
</evidence>
<keyword evidence="3 10" id="KW-1133">Transmembrane helix</keyword>
<dbReference type="PANTHER" id="PTHR11334">
    <property type="entry name" value="MAS-RELATED G-PROTEIN COUPLED RECEPTOR"/>
    <property type="match status" value="1"/>
</dbReference>
<keyword evidence="5 10" id="KW-0472">Membrane</keyword>
<comment type="subcellular location">
    <subcellularLocation>
        <location evidence="1">Membrane</location>
        <topology evidence="1">Multi-pass membrane protein</topology>
    </subcellularLocation>
</comment>
<dbReference type="CDD" id="cd15107">
    <property type="entry name" value="7tmA_MrgprB"/>
    <property type="match status" value="1"/>
</dbReference>
<evidence type="ECO:0000256" key="4">
    <source>
        <dbReference type="ARBA" id="ARBA00023040"/>
    </source>
</evidence>
<evidence type="ECO:0000313" key="13">
    <source>
        <dbReference type="RGD" id="1587398"/>
    </source>
</evidence>
<dbReference type="PROSITE" id="PS00237">
    <property type="entry name" value="G_PROTEIN_RECEP_F1_1"/>
    <property type="match status" value="1"/>
</dbReference>
<keyword evidence="6 8" id="KW-0675">Receptor</keyword>
<feature type="transmembrane region" description="Helical" evidence="10">
    <location>
        <begin position="276"/>
        <end position="304"/>
    </location>
</feature>
<comment type="similarity">
    <text evidence="8">Belongs to the G-protein coupled receptor 1 family.</text>
</comment>
<gene>
    <name evidence="13" type="primary">Mrgprb3</name>
    <name evidence="12" type="synonym">Mgrg8</name>
</gene>
<dbReference type="EMBL" id="HG426129">
    <property type="protein sequence ID" value="CDG86247.1"/>
    <property type="molecule type" value="Genomic_DNA"/>
</dbReference>
<feature type="transmembrane region" description="Helical" evidence="10">
    <location>
        <begin position="90"/>
        <end position="111"/>
    </location>
</feature>
<dbReference type="Pfam" id="PF00001">
    <property type="entry name" value="7tm_1"/>
    <property type="match status" value="1"/>
</dbReference>
<feature type="domain" description="G-protein coupled receptors family 1 profile" evidence="11">
    <location>
        <begin position="70"/>
        <end position="301"/>
    </location>
</feature>
<dbReference type="PRINTS" id="PR02108">
    <property type="entry name" value="MRGPCRFAMILY"/>
</dbReference>
<dbReference type="RGD" id="1587398">
    <property type="gene designation" value="Mrgprb3"/>
</dbReference>
<dbReference type="InterPro" id="IPR026234">
    <property type="entry name" value="MRGPCRFAMILY"/>
</dbReference>
<feature type="transmembrane region" description="Helical" evidence="10">
    <location>
        <begin position="205"/>
        <end position="231"/>
    </location>
</feature>
<dbReference type="PRINTS" id="PR00237">
    <property type="entry name" value="GPCRRHODOPSN"/>
</dbReference>
<dbReference type="PANTHER" id="PTHR11334:SF66">
    <property type="entry name" value="MAS-RELATED G-PROTEIN COUPLED RECEPTOR MEMBER B1-RELATED"/>
    <property type="match status" value="1"/>
</dbReference>
<keyword evidence="7 8" id="KW-0807">Transducer</keyword>
<name>W8W3G2_RAT</name>
<reference evidence="12" key="3">
    <citation type="journal article" date="2019" name="Gene Rep">
        <title>Eutherian third-party data gene collections.</title>
        <authorList>
            <person name="Premzl M."/>
        </authorList>
    </citation>
    <scope>NUCLEOTIDE SEQUENCE</scope>
    <source>
        <strain evidence="12">N/A</strain>
    </source>
</reference>
<dbReference type="GO" id="GO:0016020">
    <property type="term" value="C:membrane"/>
    <property type="evidence" value="ECO:0007669"/>
    <property type="project" value="UniProtKB-SubCell"/>
</dbReference>
<evidence type="ECO:0000256" key="3">
    <source>
        <dbReference type="ARBA" id="ARBA00022989"/>
    </source>
</evidence>
<evidence type="ECO:0000313" key="12">
    <source>
        <dbReference type="EMBL" id="CDG86247.1"/>
    </source>
</evidence>
<evidence type="ECO:0000256" key="9">
    <source>
        <dbReference type="SAM" id="MobiDB-lite"/>
    </source>
</evidence>
<dbReference type="SUPFAM" id="SSF81321">
    <property type="entry name" value="Family A G protein-coupled receptor-like"/>
    <property type="match status" value="1"/>
</dbReference>
<feature type="compositionally biased region" description="Basic and acidic residues" evidence="9">
    <location>
        <begin position="339"/>
        <end position="360"/>
    </location>
</feature>
<dbReference type="AlphaFoldDB" id="W8W3G2"/>
<protein>
    <submittedName>
        <fullName evidence="12">Mas-related G protein-coupled receptor g8</fullName>
    </submittedName>
</protein>
<reference evidence="12" key="2">
    <citation type="journal article" date="2016" name="Data Brief">
        <title>Curated eutherian third party data gene data sets.</title>
        <authorList>
            <person name="Premzl M."/>
        </authorList>
    </citation>
    <scope>NUCLEOTIDE SEQUENCE</scope>
    <source>
        <strain evidence="12">N/A</strain>
    </source>
</reference>
<feature type="transmembrane region" description="Helical" evidence="10">
    <location>
        <begin position="243"/>
        <end position="264"/>
    </location>
</feature>
<dbReference type="GO" id="GO:0004930">
    <property type="term" value="F:G protein-coupled receptor activity"/>
    <property type="evidence" value="ECO:0007669"/>
    <property type="project" value="UniProtKB-KW"/>
</dbReference>
<reference evidence="12" key="1">
    <citation type="journal article" date="2014" name="Gene">
        <title>Comparative genomic analysis of eutherian Mas-related G protein-coupled receptor genes.</title>
        <authorList>
            <person name="Premzl M."/>
        </authorList>
    </citation>
    <scope>NUCLEOTIDE SEQUENCE</scope>
    <source>
        <strain evidence="12">N/A</strain>
    </source>
</reference>
<accession>W8W3G2</accession>
<evidence type="ECO:0000259" key="11">
    <source>
        <dbReference type="PROSITE" id="PS50262"/>
    </source>
</evidence>
<feature type="region of interest" description="Disordered" evidence="9">
    <location>
        <begin position="338"/>
        <end position="360"/>
    </location>
</feature>
<evidence type="ECO:0000256" key="8">
    <source>
        <dbReference type="RuleBase" id="RU000688"/>
    </source>
</evidence>
<proteinExistence type="inferred from homology"/>
<feature type="transmembrane region" description="Helical" evidence="10">
    <location>
        <begin position="123"/>
        <end position="147"/>
    </location>
</feature>
<dbReference type="InterPro" id="IPR000276">
    <property type="entry name" value="GPCR_Rhodpsn"/>
</dbReference>
<feature type="transmembrane region" description="Helical" evidence="10">
    <location>
        <begin position="168"/>
        <end position="185"/>
    </location>
</feature>
<dbReference type="AGR" id="RGD:1587398"/>
<dbReference type="PROSITE" id="PS50262">
    <property type="entry name" value="G_PROTEIN_RECEP_F1_2"/>
    <property type="match status" value="1"/>
</dbReference>
<sequence>MDDPVNLRVNNMCSCLVFLSRNISEMLRVDSKILNSTAVNESAPGMFFCVVVFNRMILLSFIVALVGLVGNATVLWFLGFQMPRNAFSVYILNLAGADFLCICFHIGHYLYNILDTDSIPIEVPAFFTVVRNFAYLCGLSILSAISLERCLSVLWPIWYRCQRPRHTSVVICTLLWVMSLVLSLLEGKECGFIFSLSGSHWCPIFDFITTAWLIILFVLLLVSSLALVITIFCGLHRIPVTRLCVAIVLTVMVFLLFGLPYGIYWFLLEWIEGFNYIFLCSFYSVALFLSCVNGCANPIIYFLVGAIRHHRFQRKSLKLLLQQAMQDTPETEECIEMGSSERSREIKNSLEETKSCFDQS</sequence>
<keyword evidence="4 8" id="KW-0297">G-protein coupled receptor</keyword>
<dbReference type="InterPro" id="IPR017452">
    <property type="entry name" value="GPCR_Rhodpsn_7TM"/>
</dbReference>
<dbReference type="FunFam" id="1.20.1070.10:FF:000140">
    <property type="entry name" value="Mas-related G-protein coupled receptor member X2"/>
    <property type="match status" value="1"/>
</dbReference>